<feature type="region of interest" description="Disordered" evidence="1">
    <location>
        <begin position="1"/>
        <end position="27"/>
    </location>
</feature>
<protein>
    <submittedName>
        <fullName evidence="3">DUF3093 domain-containing protein</fullName>
    </submittedName>
</protein>
<keyword evidence="2" id="KW-0812">Transmembrane</keyword>
<name>A0A4R0L032_9ACTN</name>
<comment type="caution">
    <text evidence="3">The sequence shown here is derived from an EMBL/GenBank/DDBJ whole genome shotgun (WGS) entry which is preliminary data.</text>
</comment>
<dbReference type="AlphaFoldDB" id="A0A4R0L032"/>
<feature type="transmembrane region" description="Helical" evidence="2">
    <location>
        <begin position="86"/>
        <end position="105"/>
    </location>
</feature>
<evidence type="ECO:0000313" key="3">
    <source>
        <dbReference type="EMBL" id="TCC66409.1"/>
    </source>
</evidence>
<dbReference type="EMBL" id="SJKB01000001">
    <property type="protein sequence ID" value="TCC66409.1"/>
    <property type="molecule type" value="Genomic_DNA"/>
</dbReference>
<reference evidence="3 4" key="1">
    <citation type="submission" date="2019-02" db="EMBL/GenBank/DDBJ databases">
        <title>Kribbella capetownensis sp. nov. and Kribbella speibonae sp. nov., isolated from soil.</title>
        <authorList>
            <person name="Curtis S.M."/>
            <person name="Norton I."/>
            <person name="Everest G.J."/>
            <person name="Meyers P.R."/>
        </authorList>
    </citation>
    <scope>NUCLEOTIDE SEQUENCE [LARGE SCALE GENOMIC DNA]</scope>
    <source>
        <strain evidence="3 4">NRRL B-24813</strain>
    </source>
</reference>
<dbReference type="Proteomes" id="UP000291144">
    <property type="component" value="Unassembled WGS sequence"/>
</dbReference>
<accession>A0A4R0L032</accession>
<keyword evidence="2" id="KW-0472">Membrane</keyword>
<proteinExistence type="predicted"/>
<evidence type="ECO:0000313" key="4">
    <source>
        <dbReference type="Proteomes" id="UP000291144"/>
    </source>
</evidence>
<dbReference type="InterPro" id="IPR021443">
    <property type="entry name" value="DUF3093"/>
</dbReference>
<dbReference type="Pfam" id="PF11292">
    <property type="entry name" value="DUF3093"/>
    <property type="match status" value="1"/>
</dbReference>
<feature type="transmembrane region" description="Helical" evidence="2">
    <location>
        <begin position="63"/>
        <end position="80"/>
    </location>
</feature>
<keyword evidence="4" id="KW-1185">Reference proteome</keyword>
<keyword evidence="2" id="KW-1133">Transmembrane helix</keyword>
<evidence type="ECO:0000256" key="2">
    <source>
        <dbReference type="SAM" id="Phobius"/>
    </source>
</evidence>
<sequence>MSPAATRSAPASPGCAYDGTGRSGSSRWISTSVTRADPIDAPGPPTCQAGGVPTYRERLSVPVSWWIIAVALVVTLFAIVTVPVGMFAGTLVGGVAALILVLWFVQYGSARVQVDGERLQAGRAVIGRAYLGKVEALTGDDARHAFGRDCDPKAYLVLRSYVRGAVRVEITDPRDPAPYWVIATRHPDRLAAALTGHSVARS</sequence>
<evidence type="ECO:0000256" key="1">
    <source>
        <dbReference type="SAM" id="MobiDB-lite"/>
    </source>
</evidence>
<gene>
    <name evidence="3" type="ORF">E0H73_05895</name>
</gene>
<feature type="compositionally biased region" description="Low complexity" evidence="1">
    <location>
        <begin position="1"/>
        <end position="13"/>
    </location>
</feature>
<organism evidence="3 4">
    <name type="scientific">Kribbella pittospori</name>
    <dbReference type="NCBI Taxonomy" id="722689"/>
    <lineage>
        <taxon>Bacteria</taxon>
        <taxon>Bacillati</taxon>
        <taxon>Actinomycetota</taxon>
        <taxon>Actinomycetes</taxon>
        <taxon>Propionibacteriales</taxon>
        <taxon>Kribbellaceae</taxon>
        <taxon>Kribbella</taxon>
    </lineage>
</organism>
<dbReference type="OrthoDB" id="3217020at2"/>